<keyword evidence="2" id="KW-0862">Zinc</keyword>
<feature type="region of interest" description="Disordered" evidence="4">
    <location>
        <begin position="451"/>
        <end position="471"/>
    </location>
</feature>
<evidence type="ECO:0000256" key="4">
    <source>
        <dbReference type="SAM" id="MobiDB-lite"/>
    </source>
</evidence>
<keyword evidence="1" id="KW-0479">Metal-binding</keyword>
<feature type="compositionally biased region" description="Basic and acidic residues" evidence="4">
    <location>
        <begin position="460"/>
        <end position="471"/>
    </location>
</feature>
<dbReference type="GO" id="GO:0016887">
    <property type="term" value="F:ATP hydrolysis activity"/>
    <property type="evidence" value="ECO:0007669"/>
    <property type="project" value="TreeGrafter"/>
</dbReference>
<organism evidence="5 6">
    <name type="scientific">Tetracentron sinense</name>
    <name type="common">Spur-leaf</name>
    <dbReference type="NCBI Taxonomy" id="13715"/>
    <lineage>
        <taxon>Eukaryota</taxon>
        <taxon>Viridiplantae</taxon>
        <taxon>Streptophyta</taxon>
        <taxon>Embryophyta</taxon>
        <taxon>Tracheophyta</taxon>
        <taxon>Spermatophyta</taxon>
        <taxon>Magnoliopsida</taxon>
        <taxon>Trochodendrales</taxon>
        <taxon>Trochodendraceae</taxon>
        <taxon>Tetracentron</taxon>
    </lineage>
</organism>
<comment type="caution">
    <text evidence="5">The sequence shown here is derived from an EMBL/GenBank/DDBJ whole genome shotgun (WGS) entry which is preliminary data.</text>
</comment>
<protein>
    <recommendedName>
        <fullName evidence="7">Myb-like domain-containing protein</fullName>
    </recommendedName>
</protein>
<evidence type="ECO:0000313" key="6">
    <source>
        <dbReference type="Proteomes" id="UP000655225"/>
    </source>
</evidence>
<dbReference type="GO" id="GO:0140658">
    <property type="term" value="F:ATP-dependent chromatin remodeler activity"/>
    <property type="evidence" value="ECO:0007669"/>
    <property type="project" value="TreeGrafter"/>
</dbReference>
<keyword evidence="3" id="KW-0539">Nucleus</keyword>
<dbReference type="GO" id="GO:0003677">
    <property type="term" value="F:DNA binding"/>
    <property type="evidence" value="ECO:0007669"/>
    <property type="project" value="TreeGrafter"/>
</dbReference>
<dbReference type="InterPro" id="IPR009057">
    <property type="entry name" value="Homeodomain-like_sf"/>
</dbReference>
<dbReference type="OMA" id="CDSKCTQ"/>
<evidence type="ECO:0000256" key="1">
    <source>
        <dbReference type="ARBA" id="ARBA00022771"/>
    </source>
</evidence>
<dbReference type="OrthoDB" id="608866at2759"/>
<dbReference type="GO" id="GO:0034728">
    <property type="term" value="P:nucleosome organization"/>
    <property type="evidence" value="ECO:0007669"/>
    <property type="project" value="TreeGrafter"/>
</dbReference>
<gene>
    <name evidence="5" type="ORF">HHK36_022400</name>
</gene>
<dbReference type="CDD" id="cd11660">
    <property type="entry name" value="SANT_TRF"/>
    <property type="match status" value="1"/>
</dbReference>
<name>A0A835D9K0_TETSI</name>
<reference evidence="5 6" key="1">
    <citation type="submission" date="2020-04" db="EMBL/GenBank/DDBJ databases">
        <title>Plant Genome Project.</title>
        <authorList>
            <person name="Zhang R.-G."/>
        </authorList>
    </citation>
    <scope>NUCLEOTIDE SEQUENCE [LARGE SCALE GENOMIC DNA]</scope>
    <source>
        <strain evidence="5">YNK0</strain>
        <tissue evidence="5">Leaf</tissue>
    </source>
</reference>
<dbReference type="Gene3D" id="3.30.40.10">
    <property type="entry name" value="Zinc/RING finger domain, C3HC4 (zinc finger)"/>
    <property type="match status" value="1"/>
</dbReference>
<dbReference type="GO" id="GO:0008270">
    <property type="term" value="F:zinc ion binding"/>
    <property type="evidence" value="ECO:0007669"/>
    <property type="project" value="UniProtKB-KW"/>
</dbReference>
<dbReference type="PANTHER" id="PTHR45623:SF43">
    <property type="entry name" value="OS02G0817000 PROTEIN"/>
    <property type="match status" value="1"/>
</dbReference>
<proteinExistence type="predicted"/>
<evidence type="ECO:0008006" key="7">
    <source>
        <dbReference type="Google" id="ProtNLM"/>
    </source>
</evidence>
<dbReference type="SUPFAM" id="SSF57903">
    <property type="entry name" value="FYVE/PHD zinc finger"/>
    <property type="match status" value="1"/>
</dbReference>
<dbReference type="GO" id="GO:0042393">
    <property type="term" value="F:histone binding"/>
    <property type="evidence" value="ECO:0007669"/>
    <property type="project" value="TreeGrafter"/>
</dbReference>
<dbReference type="SUPFAM" id="SSF46689">
    <property type="entry name" value="Homeodomain-like"/>
    <property type="match status" value="1"/>
</dbReference>
<dbReference type="GO" id="GO:0005634">
    <property type="term" value="C:nucleus"/>
    <property type="evidence" value="ECO:0007669"/>
    <property type="project" value="TreeGrafter"/>
</dbReference>
<feature type="compositionally biased region" description="Low complexity" evidence="4">
    <location>
        <begin position="1388"/>
        <end position="1398"/>
    </location>
</feature>
<dbReference type="PANTHER" id="PTHR45623">
    <property type="entry name" value="CHROMODOMAIN-HELICASE-DNA-BINDING PROTEIN 3-RELATED-RELATED"/>
    <property type="match status" value="1"/>
</dbReference>
<keyword evidence="6" id="KW-1185">Reference proteome</keyword>
<dbReference type="GO" id="GO:0003682">
    <property type="term" value="F:chromatin binding"/>
    <property type="evidence" value="ECO:0007669"/>
    <property type="project" value="TreeGrafter"/>
</dbReference>
<feature type="region of interest" description="Disordered" evidence="4">
    <location>
        <begin position="1383"/>
        <end position="1403"/>
    </location>
</feature>
<dbReference type="GO" id="GO:0000785">
    <property type="term" value="C:chromatin"/>
    <property type="evidence" value="ECO:0007669"/>
    <property type="project" value="TreeGrafter"/>
</dbReference>
<evidence type="ECO:0000256" key="3">
    <source>
        <dbReference type="ARBA" id="ARBA00023242"/>
    </source>
</evidence>
<evidence type="ECO:0000256" key="2">
    <source>
        <dbReference type="ARBA" id="ARBA00022833"/>
    </source>
</evidence>
<evidence type="ECO:0000313" key="5">
    <source>
        <dbReference type="EMBL" id="KAF8392059.1"/>
    </source>
</evidence>
<keyword evidence="1" id="KW-0863">Zinc-finger</keyword>
<feature type="region of interest" description="Disordered" evidence="4">
    <location>
        <begin position="1318"/>
        <end position="1366"/>
    </location>
</feature>
<dbReference type="InterPro" id="IPR011011">
    <property type="entry name" value="Znf_FYVE_PHD"/>
</dbReference>
<dbReference type="Proteomes" id="UP000655225">
    <property type="component" value="Unassembled WGS sequence"/>
</dbReference>
<accession>A0A835D9K0</accession>
<dbReference type="EMBL" id="JABCRI010000016">
    <property type="protein sequence ID" value="KAF8392059.1"/>
    <property type="molecule type" value="Genomic_DNA"/>
</dbReference>
<dbReference type="Gene3D" id="1.10.10.60">
    <property type="entry name" value="Homeodomain-like"/>
    <property type="match status" value="1"/>
</dbReference>
<sequence>MLGQGSCDLIFLGGKGEADPRLVHIKNHFGTLGSLDSDSWAGDAGPDKTKSGDPFSQDSKLGALEKYLQLVLVGEGAEEIPSSKVVGGKAPTFSGMYPSPPEISNSLAGYNGSFSLHSPKGYCELASSSFASITISGDPKDSLQALRAYDSPLCSHTVLSSEFGESPLRLGCGSALRSSDGSFSGYSMGGVPEFVEDCQALFVRGNSGNDSHLVRRLVDYPSYLETSGSYFQEGPKEPVEVLNKSQKHSSSPIVAGHSRELYQLRQVSQFALKNLEITYREVASSGGYSGDKGLSSKPTVDTAQIQSKGLVLLPQMYQEDVSNWVLNQMEGVGAYRSLSCRSAGRWSTETERRVGSGSGAERGGICLDTVSCDVNHNLLRCHSCSQSYYLQCLDPSVKDIPNGKRLCSDCIKQDCAKSLHQQVHMSSRQGAEKCIEETETKSIMVYPHKVRLPRNPGEATPKKDTDGSLRTDADASSDMITTYSQIGLCSYMNSGYACRVACIEGSLASQSVEVDSGKKLSSVCLDSSFERKCSSGSTDSSLLKTFHSQNNDSLSNDKSIFLCGAVVPKKKFSTPLITFSRRAKRKKDAESTDIQKKSRSEENKCSSLDQSASLILLREVPDMSHLSVQRQDEISKQEVVLHASWDTTVIEGQNSQYHPQGGPPFVTAGYAVIAFIIYDPIKHPTSPTSITGKRKDPGATYVYAELALETIARHVGEKQCNGIYISEDVSPIDEHVQDWCSRSSLPPKLAADVQEDPPINRVETYSKDVVEDSSIGVINEDKQCELPSVRSSIGEDFHIISSDGGKGMIKCDILGNGASLPRLDLSVPPPGFCGTMESNAYMERSCQKQPTDAAPETFQDSPNPATTNHATVSHEEVTQGGKVLGVLETVDETVQEALSSHHSLVHRNTLQEVHINCKDYGKVSTVISTDIASQDQCRQRFSEDETNDMIQIACIPPEATACADSEGRTYLAQFGCEKDQSRQTSTKSSPRPPFIDLSLATEPEISAHAFKDCSTMSSLPSFIVKSRGGIQDVLPQSAMDQNSSFLRHKLMLDSIVTRARALKGSHGILSDKLKGCTTMWSEEELDFLWIGVRRHGRDNWDAMLRDPRLHFSTWRVARDLAERWEEEQSKLLNGTLIQPLRFLKPPDISPSSNGGLWQKTGAVGRSETMIDDTQLSLGDVYIQRAENIPKRYAFNLPSPHPLQTMERKGRTEKGSCIIDNGLRNQVQKIGTTRLKKPIRAQRSLFYSDCKGTRYQEGVCGGEFNHGGTRGTLSISLLPCDPPGFPAKSNLPHWLREVVSAPLPRPMDSALPSAVSSTAQSVSLLDNDPQPVIPPFSSSSEQPVPPTDPLQEPRKNRINRKFGGSKASDIQPFITHCTNFSSSMVTRPSSLSTTGSSSLMDASEDQISNQNSTAEIGNICSYPFAKPNEMIIIDSDASSEETISDDQSGRP</sequence>
<dbReference type="InterPro" id="IPR013083">
    <property type="entry name" value="Znf_RING/FYVE/PHD"/>
</dbReference>